<comment type="subcellular location">
    <subcellularLocation>
        <location evidence="1">Membrane</location>
        <topology evidence="1">Multi-pass membrane protein</topology>
    </subcellularLocation>
</comment>
<protein>
    <submittedName>
        <fullName evidence="7">Putative flippase GtrA</fullName>
    </submittedName>
</protein>
<name>A0A543PAW0_9ACTN</name>
<comment type="caution">
    <text evidence="7">The sequence shown here is derived from an EMBL/GenBank/DDBJ whole genome shotgun (WGS) entry which is preliminary data.</text>
</comment>
<evidence type="ECO:0000256" key="5">
    <source>
        <dbReference type="SAM" id="Phobius"/>
    </source>
</evidence>
<feature type="transmembrane region" description="Helical" evidence="5">
    <location>
        <begin position="161"/>
        <end position="181"/>
    </location>
</feature>
<dbReference type="GO" id="GO:0000271">
    <property type="term" value="P:polysaccharide biosynthetic process"/>
    <property type="evidence" value="ECO:0007669"/>
    <property type="project" value="InterPro"/>
</dbReference>
<evidence type="ECO:0000259" key="6">
    <source>
        <dbReference type="Pfam" id="PF04138"/>
    </source>
</evidence>
<keyword evidence="4 5" id="KW-0472">Membrane</keyword>
<evidence type="ECO:0000256" key="1">
    <source>
        <dbReference type="ARBA" id="ARBA00004141"/>
    </source>
</evidence>
<dbReference type="Proteomes" id="UP000319865">
    <property type="component" value="Unassembled WGS sequence"/>
</dbReference>
<organism evidence="7 8">
    <name type="scientific">Blastococcus colisei</name>
    <dbReference type="NCBI Taxonomy" id="1564162"/>
    <lineage>
        <taxon>Bacteria</taxon>
        <taxon>Bacillati</taxon>
        <taxon>Actinomycetota</taxon>
        <taxon>Actinomycetes</taxon>
        <taxon>Geodermatophilales</taxon>
        <taxon>Geodermatophilaceae</taxon>
        <taxon>Blastococcus</taxon>
    </lineage>
</organism>
<sequence>MFWRDKGRAEEEPCPRATSFERILVTCPSLLRRRPGATDVVGDPSHGPAHQVGEVAHAAAEQARRDDTLGQFIRFVLVGGSSTAVYALLFLGLERYGYLPAHVVATVVSSVLANELHRRLTFRADERVGWLAAQVEAGGVSLFGLVATSVALGWLDASVGAAHPLVQISLVVAVTGFIGLIRFIALRWIFRPPGAVAAQ</sequence>
<evidence type="ECO:0000256" key="4">
    <source>
        <dbReference type="ARBA" id="ARBA00023136"/>
    </source>
</evidence>
<feature type="transmembrane region" description="Helical" evidence="5">
    <location>
        <begin position="128"/>
        <end position="155"/>
    </location>
</feature>
<feature type="transmembrane region" description="Helical" evidence="5">
    <location>
        <begin position="99"/>
        <end position="116"/>
    </location>
</feature>
<accession>A0A543PAW0</accession>
<dbReference type="EMBL" id="VFQE01000001">
    <property type="protein sequence ID" value="TQN41130.1"/>
    <property type="molecule type" value="Genomic_DNA"/>
</dbReference>
<dbReference type="AlphaFoldDB" id="A0A543PAW0"/>
<evidence type="ECO:0000313" key="7">
    <source>
        <dbReference type="EMBL" id="TQN41130.1"/>
    </source>
</evidence>
<dbReference type="OrthoDB" id="5184077at2"/>
<feature type="transmembrane region" description="Helical" evidence="5">
    <location>
        <begin position="72"/>
        <end position="93"/>
    </location>
</feature>
<keyword evidence="3 5" id="KW-1133">Transmembrane helix</keyword>
<proteinExistence type="predicted"/>
<evidence type="ECO:0000256" key="2">
    <source>
        <dbReference type="ARBA" id="ARBA00022692"/>
    </source>
</evidence>
<feature type="domain" description="GtrA/DPMS transmembrane" evidence="6">
    <location>
        <begin position="74"/>
        <end position="188"/>
    </location>
</feature>
<dbReference type="Pfam" id="PF04138">
    <property type="entry name" value="GtrA_DPMS_TM"/>
    <property type="match status" value="1"/>
</dbReference>
<reference evidence="7 8" key="1">
    <citation type="submission" date="2019-06" db="EMBL/GenBank/DDBJ databases">
        <title>Sequencing the genomes of 1000 actinobacteria strains.</title>
        <authorList>
            <person name="Klenk H.-P."/>
        </authorList>
    </citation>
    <scope>NUCLEOTIDE SEQUENCE [LARGE SCALE GENOMIC DNA]</scope>
    <source>
        <strain evidence="7 8">DSM 46837</strain>
    </source>
</reference>
<keyword evidence="8" id="KW-1185">Reference proteome</keyword>
<evidence type="ECO:0000256" key="3">
    <source>
        <dbReference type="ARBA" id="ARBA00022989"/>
    </source>
</evidence>
<keyword evidence="2 5" id="KW-0812">Transmembrane</keyword>
<dbReference type="InterPro" id="IPR007267">
    <property type="entry name" value="GtrA_DPMS_TM"/>
</dbReference>
<gene>
    <name evidence="7" type="ORF">FHU33_0488</name>
</gene>
<dbReference type="GO" id="GO:0016020">
    <property type="term" value="C:membrane"/>
    <property type="evidence" value="ECO:0007669"/>
    <property type="project" value="UniProtKB-SubCell"/>
</dbReference>
<evidence type="ECO:0000313" key="8">
    <source>
        <dbReference type="Proteomes" id="UP000319865"/>
    </source>
</evidence>